<comment type="caution">
    <text evidence="3">The sequence shown here is derived from an EMBL/GenBank/DDBJ whole genome shotgun (WGS) entry which is preliminary data.</text>
</comment>
<sequence>MTVPNKWASCYHITVVVAVVFSTLHPPNNIAFFALPKLYVANYTTHRPIATAAAQNGPAANSKCFVGSVAVFNIIATSAFSPLGKVILFSLGLLLTARTHLYLRGEPFEGYKIKFKLAGLGSEDSVPEEHCPYRLNVAQLKDLCHRYKEKRSGNKADLLRRLLDLSENWENWSRVKAGARRTHKGEQPGSKKKSERRARRRRQEFSGSVGLAARSIAHGAKDTYRRDQ</sequence>
<evidence type="ECO:0000313" key="4">
    <source>
        <dbReference type="Proteomes" id="UP000054988"/>
    </source>
</evidence>
<dbReference type="Proteomes" id="UP000054988">
    <property type="component" value="Unassembled WGS sequence"/>
</dbReference>
<gene>
    <name evidence="3" type="ORF">WG66_15047</name>
</gene>
<evidence type="ECO:0000256" key="1">
    <source>
        <dbReference type="SAM" id="MobiDB-lite"/>
    </source>
</evidence>
<feature type="compositionally biased region" description="Basic residues" evidence="1">
    <location>
        <begin position="190"/>
        <end position="202"/>
    </location>
</feature>
<dbReference type="SUPFAM" id="SSF68906">
    <property type="entry name" value="SAP domain"/>
    <property type="match status" value="1"/>
</dbReference>
<proteinExistence type="predicted"/>
<feature type="compositionally biased region" description="Basic and acidic residues" evidence="1">
    <location>
        <begin position="219"/>
        <end position="228"/>
    </location>
</feature>
<accession>A0A0W0F7S1</accession>
<organism evidence="3 4">
    <name type="scientific">Moniliophthora roreri</name>
    <name type="common">Frosty pod rot fungus</name>
    <name type="synonym">Monilia roreri</name>
    <dbReference type="NCBI Taxonomy" id="221103"/>
    <lineage>
        <taxon>Eukaryota</taxon>
        <taxon>Fungi</taxon>
        <taxon>Dikarya</taxon>
        <taxon>Basidiomycota</taxon>
        <taxon>Agaricomycotina</taxon>
        <taxon>Agaricomycetes</taxon>
        <taxon>Agaricomycetidae</taxon>
        <taxon>Agaricales</taxon>
        <taxon>Marasmiineae</taxon>
        <taxon>Marasmiaceae</taxon>
        <taxon>Moniliophthora</taxon>
    </lineage>
</organism>
<protein>
    <recommendedName>
        <fullName evidence="2">SAP domain-containing protein</fullName>
    </recommendedName>
</protein>
<feature type="region of interest" description="Disordered" evidence="1">
    <location>
        <begin position="176"/>
        <end position="228"/>
    </location>
</feature>
<dbReference type="Pfam" id="PF02037">
    <property type="entry name" value="SAP"/>
    <property type="match status" value="1"/>
</dbReference>
<evidence type="ECO:0000259" key="2">
    <source>
        <dbReference type="Pfam" id="PF02037"/>
    </source>
</evidence>
<dbReference type="Gene3D" id="1.10.720.30">
    <property type="entry name" value="SAP domain"/>
    <property type="match status" value="1"/>
</dbReference>
<reference evidence="3 4" key="1">
    <citation type="submission" date="2015-12" db="EMBL/GenBank/DDBJ databases">
        <title>Draft genome sequence of Moniliophthora roreri, the causal agent of frosty pod rot of cacao.</title>
        <authorList>
            <person name="Aime M.C."/>
            <person name="Diaz-Valderrama J.R."/>
            <person name="Kijpornyongpan T."/>
            <person name="Phillips-Mora W."/>
        </authorList>
    </citation>
    <scope>NUCLEOTIDE SEQUENCE [LARGE SCALE GENOMIC DNA]</scope>
    <source>
        <strain evidence="3 4">MCA 2952</strain>
    </source>
</reference>
<feature type="domain" description="SAP" evidence="2">
    <location>
        <begin position="135"/>
        <end position="164"/>
    </location>
</feature>
<dbReference type="EMBL" id="LATX01002235">
    <property type="protein sequence ID" value="KTB32381.1"/>
    <property type="molecule type" value="Genomic_DNA"/>
</dbReference>
<dbReference type="InterPro" id="IPR003034">
    <property type="entry name" value="SAP_dom"/>
</dbReference>
<dbReference type="AlphaFoldDB" id="A0A0W0F7S1"/>
<dbReference type="InterPro" id="IPR036361">
    <property type="entry name" value="SAP_dom_sf"/>
</dbReference>
<name>A0A0W0F7S1_MONRR</name>
<evidence type="ECO:0000313" key="3">
    <source>
        <dbReference type="EMBL" id="KTB32381.1"/>
    </source>
</evidence>